<dbReference type="Proteomes" id="UP000649179">
    <property type="component" value="Unassembled WGS sequence"/>
</dbReference>
<dbReference type="PANTHER" id="PTHR43669:SF3">
    <property type="entry name" value="ALCOHOL DEHYDROGENASE, PUTATIVE (AFU_ORTHOLOGUE AFUA_3G03445)-RELATED"/>
    <property type="match status" value="1"/>
</dbReference>
<dbReference type="Pfam" id="PF00106">
    <property type="entry name" value="adh_short"/>
    <property type="match status" value="1"/>
</dbReference>
<comment type="similarity">
    <text evidence="1 3">Belongs to the short-chain dehydrogenases/reductases (SDR) family.</text>
</comment>
<dbReference type="PANTHER" id="PTHR43669">
    <property type="entry name" value="5-KETO-D-GLUCONATE 5-REDUCTASE"/>
    <property type="match status" value="1"/>
</dbReference>
<gene>
    <name evidence="5" type="ORF">GCM10011519_31810</name>
</gene>
<name>A0A917BTQ7_9ACTN</name>
<feature type="region of interest" description="Disordered" evidence="4">
    <location>
        <begin position="1"/>
        <end position="26"/>
    </location>
</feature>
<protein>
    <submittedName>
        <fullName evidence="5">3-ketoacyl-ACP reductase</fullName>
    </submittedName>
</protein>
<evidence type="ECO:0000256" key="4">
    <source>
        <dbReference type="SAM" id="MobiDB-lite"/>
    </source>
</evidence>
<dbReference type="InterPro" id="IPR002347">
    <property type="entry name" value="SDR_fam"/>
</dbReference>
<dbReference type="Gene3D" id="3.40.50.720">
    <property type="entry name" value="NAD(P)-binding Rossmann-like Domain"/>
    <property type="match status" value="1"/>
</dbReference>
<accession>A0A917BTQ7</accession>
<evidence type="ECO:0000313" key="6">
    <source>
        <dbReference type="Proteomes" id="UP000649179"/>
    </source>
</evidence>
<dbReference type="SUPFAM" id="SSF51735">
    <property type="entry name" value="NAD(P)-binding Rossmann-fold domains"/>
    <property type="match status" value="1"/>
</dbReference>
<evidence type="ECO:0000256" key="2">
    <source>
        <dbReference type="ARBA" id="ARBA00023002"/>
    </source>
</evidence>
<dbReference type="AlphaFoldDB" id="A0A917BTQ7"/>
<feature type="compositionally biased region" description="Polar residues" evidence="4">
    <location>
        <begin position="14"/>
        <end position="24"/>
    </location>
</feature>
<sequence>MALGARHRLDRGMTTLTPSASSPRSAVVTGGAGGIGRAIATRLVARGYAVVVSDIDEAAARRTAQELGAAAGVGHDVRDPEDHRRVLAAATAHAPLGVWVNNAGLGHDGTLASIDEGHVRALVEVNLLGVAWGSRVAVEAFGSGGGDLINIASLSALGPVPGLSVYAATKAAVVSLTTSLDTETPRSLHVHALCPDGVDTPLVAGMAADGQGRALVSSGGRLLTTDEVADAAVALIGTRRVVRTLPAWRGVMMRATDLAPSVLMRLEPLMRRQGTRAVRRHQRP</sequence>
<evidence type="ECO:0000256" key="3">
    <source>
        <dbReference type="RuleBase" id="RU000363"/>
    </source>
</evidence>
<reference evidence="5" key="2">
    <citation type="submission" date="2020-09" db="EMBL/GenBank/DDBJ databases">
        <authorList>
            <person name="Sun Q."/>
            <person name="Zhou Y."/>
        </authorList>
    </citation>
    <scope>NUCLEOTIDE SEQUENCE</scope>
    <source>
        <strain evidence="5">CGMCC 1.16067</strain>
    </source>
</reference>
<comment type="caution">
    <text evidence="5">The sequence shown here is derived from an EMBL/GenBank/DDBJ whole genome shotgun (WGS) entry which is preliminary data.</text>
</comment>
<dbReference type="PRINTS" id="PR00080">
    <property type="entry name" value="SDRFAMILY"/>
</dbReference>
<keyword evidence="6" id="KW-1185">Reference proteome</keyword>
<dbReference type="CDD" id="cd05233">
    <property type="entry name" value="SDR_c"/>
    <property type="match status" value="1"/>
</dbReference>
<evidence type="ECO:0000313" key="5">
    <source>
        <dbReference type="EMBL" id="GGF55553.1"/>
    </source>
</evidence>
<dbReference type="EMBL" id="BMKQ01000001">
    <property type="protein sequence ID" value="GGF55553.1"/>
    <property type="molecule type" value="Genomic_DNA"/>
</dbReference>
<keyword evidence="2" id="KW-0560">Oxidoreductase</keyword>
<reference evidence="5" key="1">
    <citation type="journal article" date="2014" name="Int. J. Syst. Evol. Microbiol.">
        <title>Complete genome sequence of Corynebacterium casei LMG S-19264T (=DSM 44701T), isolated from a smear-ripened cheese.</title>
        <authorList>
            <consortium name="US DOE Joint Genome Institute (JGI-PGF)"/>
            <person name="Walter F."/>
            <person name="Albersmeier A."/>
            <person name="Kalinowski J."/>
            <person name="Ruckert C."/>
        </authorList>
    </citation>
    <scope>NUCLEOTIDE SEQUENCE</scope>
    <source>
        <strain evidence="5">CGMCC 1.16067</strain>
    </source>
</reference>
<dbReference type="InterPro" id="IPR036291">
    <property type="entry name" value="NAD(P)-bd_dom_sf"/>
</dbReference>
<dbReference type="GO" id="GO:0016491">
    <property type="term" value="F:oxidoreductase activity"/>
    <property type="evidence" value="ECO:0007669"/>
    <property type="project" value="UniProtKB-KW"/>
</dbReference>
<evidence type="ECO:0000256" key="1">
    <source>
        <dbReference type="ARBA" id="ARBA00006484"/>
    </source>
</evidence>
<dbReference type="PRINTS" id="PR00081">
    <property type="entry name" value="GDHRDH"/>
</dbReference>
<organism evidence="5 6">
    <name type="scientific">Marmoricola endophyticus</name>
    <dbReference type="NCBI Taxonomy" id="2040280"/>
    <lineage>
        <taxon>Bacteria</taxon>
        <taxon>Bacillati</taxon>
        <taxon>Actinomycetota</taxon>
        <taxon>Actinomycetes</taxon>
        <taxon>Propionibacteriales</taxon>
        <taxon>Nocardioidaceae</taxon>
        <taxon>Marmoricola</taxon>
    </lineage>
</organism>
<proteinExistence type="inferred from homology"/>